<dbReference type="AlphaFoldDB" id="A0A7V2T2Y4"/>
<dbReference type="Pfam" id="PF10502">
    <property type="entry name" value="Peptidase_S26"/>
    <property type="match status" value="1"/>
</dbReference>
<feature type="active site" evidence="7">
    <location>
        <position position="126"/>
    </location>
</feature>
<evidence type="ECO:0000256" key="5">
    <source>
        <dbReference type="ARBA" id="ARBA00022670"/>
    </source>
</evidence>
<feature type="domain" description="Peptidase S26" evidence="9">
    <location>
        <begin position="41"/>
        <end position="240"/>
    </location>
</feature>
<dbReference type="CDD" id="cd06530">
    <property type="entry name" value="S26_SPase_I"/>
    <property type="match status" value="1"/>
</dbReference>
<comment type="caution">
    <text evidence="10">The sequence shown here is derived from an EMBL/GenBank/DDBJ whole genome shotgun (WGS) entry which is preliminary data.</text>
</comment>
<dbReference type="PANTHER" id="PTHR43390:SF1">
    <property type="entry name" value="CHLOROPLAST PROCESSING PEPTIDASE"/>
    <property type="match status" value="1"/>
</dbReference>
<evidence type="ECO:0000256" key="2">
    <source>
        <dbReference type="ARBA" id="ARBA00009370"/>
    </source>
</evidence>
<dbReference type="PROSITE" id="PS00501">
    <property type="entry name" value="SPASE_I_1"/>
    <property type="match status" value="1"/>
</dbReference>
<dbReference type="PROSITE" id="PS00761">
    <property type="entry name" value="SPASE_I_3"/>
    <property type="match status" value="1"/>
</dbReference>
<dbReference type="GO" id="GO:0004252">
    <property type="term" value="F:serine-type endopeptidase activity"/>
    <property type="evidence" value="ECO:0007669"/>
    <property type="project" value="InterPro"/>
</dbReference>
<accession>A0A7V2T2Y4</accession>
<feature type="transmembrane region" description="Helical" evidence="8">
    <location>
        <begin position="46"/>
        <end position="65"/>
    </location>
</feature>
<sequence length="261" mass="29587">MNFGLEFWLVTITIVSGLIVLLYRLFASKAMRTSDNPPILLDYARSFFPVLLIVILLRSFVAEPFRIPSGSMIPTLQIGDFILVKKYAYGVRLPVVHTKIIEVGKPQRGDVMVFRYPRDPSINYIKRVIGLPGDRISWTKDKQLIVNDKKVTYSDAQDLQIDTPYGKAAARMMNEKLPSEAGEVDHMMQVFLGKTQATNIIVPDNSYFVMGDNRDNSSDSRVWGFVPEKNVVGKAVLIWMHWNWQKNGDGFNGSRIGTVIK</sequence>
<dbReference type="Proteomes" id="UP000885750">
    <property type="component" value="Unassembled WGS sequence"/>
</dbReference>
<keyword evidence="5 8" id="KW-0645">Protease</keyword>
<protein>
    <recommendedName>
        <fullName evidence="4 8">Signal peptidase I</fullName>
        <ecNumber evidence="3 8">3.4.21.89</ecNumber>
    </recommendedName>
</protein>
<keyword evidence="8" id="KW-0472">Membrane</keyword>
<comment type="subcellular location">
    <subcellularLocation>
        <location evidence="8">Membrane</location>
        <topology evidence="8">Multi-pass membrane protein</topology>
    </subcellularLocation>
</comment>
<feature type="transmembrane region" description="Helical" evidence="8">
    <location>
        <begin position="7"/>
        <end position="26"/>
    </location>
</feature>
<evidence type="ECO:0000256" key="7">
    <source>
        <dbReference type="PIRSR" id="PIRSR600223-1"/>
    </source>
</evidence>
<organism evidence="10">
    <name type="scientific">Leucothrix mucor</name>
    <dbReference type="NCBI Taxonomy" id="45248"/>
    <lineage>
        <taxon>Bacteria</taxon>
        <taxon>Pseudomonadati</taxon>
        <taxon>Pseudomonadota</taxon>
        <taxon>Gammaproteobacteria</taxon>
        <taxon>Thiotrichales</taxon>
        <taxon>Thiotrichaceae</taxon>
        <taxon>Leucothrix</taxon>
    </lineage>
</organism>
<feature type="active site" evidence="7">
    <location>
        <position position="71"/>
    </location>
</feature>
<dbReference type="InterPro" id="IPR000223">
    <property type="entry name" value="Pept_S26A_signal_pept_1"/>
</dbReference>
<evidence type="ECO:0000259" key="9">
    <source>
        <dbReference type="Pfam" id="PF10502"/>
    </source>
</evidence>
<keyword evidence="8" id="KW-1133">Transmembrane helix</keyword>
<evidence type="ECO:0000256" key="4">
    <source>
        <dbReference type="ARBA" id="ARBA00019232"/>
    </source>
</evidence>
<keyword evidence="6 8" id="KW-0378">Hydrolase</keyword>
<evidence type="ECO:0000256" key="1">
    <source>
        <dbReference type="ARBA" id="ARBA00000677"/>
    </source>
</evidence>
<dbReference type="SUPFAM" id="SSF51306">
    <property type="entry name" value="LexA/Signal peptidase"/>
    <property type="match status" value="1"/>
</dbReference>
<dbReference type="PANTHER" id="PTHR43390">
    <property type="entry name" value="SIGNAL PEPTIDASE I"/>
    <property type="match status" value="1"/>
</dbReference>
<dbReference type="GO" id="GO:0006465">
    <property type="term" value="P:signal peptide processing"/>
    <property type="evidence" value="ECO:0007669"/>
    <property type="project" value="InterPro"/>
</dbReference>
<evidence type="ECO:0000256" key="6">
    <source>
        <dbReference type="ARBA" id="ARBA00022801"/>
    </source>
</evidence>
<dbReference type="InterPro" id="IPR019533">
    <property type="entry name" value="Peptidase_S26"/>
</dbReference>
<name>A0A7V2T2Y4_LEUMU</name>
<gene>
    <name evidence="10" type="primary">lepB</name>
    <name evidence="10" type="ORF">ENJ51_06335</name>
</gene>
<dbReference type="GO" id="GO:0016020">
    <property type="term" value="C:membrane"/>
    <property type="evidence" value="ECO:0007669"/>
    <property type="project" value="UniProtKB-SubCell"/>
</dbReference>
<evidence type="ECO:0000256" key="8">
    <source>
        <dbReference type="RuleBase" id="RU362042"/>
    </source>
</evidence>
<keyword evidence="8" id="KW-0812">Transmembrane</keyword>
<dbReference type="EC" id="3.4.21.89" evidence="3 8"/>
<comment type="catalytic activity">
    <reaction evidence="1 8">
        <text>Cleavage of hydrophobic, N-terminal signal or leader sequences from secreted and periplasmic proteins.</text>
        <dbReference type="EC" id="3.4.21.89"/>
    </reaction>
</comment>
<dbReference type="InterPro" id="IPR019756">
    <property type="entry name" value="Pept_S26A_signal_pept_1_Ser-AS"/>
</dbReference>
<dbReference type="EMBL" id="DRMS01000236">
    <property type="protein sequence ID" value="HFC92413.1"/>
    <property type="molecule type" value="Genomic_DNA"/>
</dbReference>
<dbReference type="GO" id="GO:0009003">
    <property type="term" value="F:signal peptidase activity"/>
    <property type="evidence" value="ECO:0007669"/>
    <property type="project" value="UniProtKB-EC"/>
</dbReference>
<dbReference type="InterPro" id="IPR036286">
    <property type="entry name" value="LexA/Signal_pep-like_sf"/>
</dbReference>
<comment type="similarity">
    <text evidence="2 8">Belongs to the peptidase S26 family.</text>
</comment>
<dbReference type="PRINTS" id="PR00727">
    <property type="entry name" value="LEADERPTASE"/>
</dbReference>
<evidence type="ECO:0000256" key="3">
    <source>
        <dbReference type="ARBA" id="ARBA00013208"/>
    </source>
</evidence>
<reference evidence="10" key="1">
    <citation type="journal article" date="2020" name="mSystems">
        <title>Genome- and Community-Level Interaction Insights into Carbon Utilization and Element Cycling Functions of Hydrothermarchaeota in Hydrothermal Sediment.</title>
        <authorList>
            <person name="Zhou Z."/>
            <person name="Liu Y."/>
            <person name="Xu W."/>
            <person name="Pan J."/>
            <person name="Luo Z.H."/>
            <person name="Li M."/>
        </authorList>
    </citation>
    <scope>NUCLEOTIDE SEQUENCE [LARGE SCALE GENOMIC DNA]</scope>
    <source>
        <strain evidence="10">HyVt-493</strain>
    </source>
</reference>
<dbReference type="Gene3D" id="2.10.109.10">
    <property type="entry name" value="Umud Fragment, subunit A"/>
    <property type="match status" value="1"/>
</dbReference>
<evidence type="ECO:0000313" key="10">
    <source>
        <dbReference type="EMBL" id="HFC92413.1"/>
    </source>
</evidence>
<dbReference type="NCBIfam" id="TIGR02227">
    <property type="entry name" value="sigpep_I_bact"/>
    <property type="match status" value="1"/>
</dbReference>
<proteinExistence type="inferred from homology"/>
<dbReference type="InterPro" id="IPR019758">
    <property type="entry name" value="Pept_S26A_signal_pept_1_CS"/>
</dbReference>